<dbReference type="Pfam" id="PF01614">
    <property type="entry name" value="IclR_C"/>
    <property type="match status" value="2"/>
</dbReference>
<dbReference type="InterPro" id="IPR036390">
    <property type="entry name" value="WH_DNA-bd_sf"/>
</dbReference>
<evidence type="ECO:0000256" key="2">
    <source>
        <dbReference type="ARBA" id="ARBA00023125"/>
    </source>
</evidence>
<dbReference type="EMBL" id="FCON02000070">
    <property type="protein sequence ID" value="SAL77185.1"/>
    <property type="molecule type" value="Genomic_DNA"/>
</dbReference>
<dbReference type="AlphaFoldDB" id="A0A158K833"/>
<keyword evidence="3" id="KW-0804">Transcription</keyword>
<dbReference type="PROSITE" id="PS51077">
    <property type="entry name" value="HTH_ICLR"/>
    <property type="match status" value="1"/>
</dbReference>
<dbReference type="GO" id="GO:0045892">
    <property type="term" value="P:negative regulation of DNA-templated transcription"/>
    <property type="evidence" value="ECO:0007669"/>
    <property type="project" value="TreeGrafter"/>
</dbReference>
<reference evidence="6" key="1">
    <citation type="submission" date="2016-01" db="EMBL/GenBank/DDBJ databases">
        <authorList>
            <person name="Peeters C."/>
        </authorList>
    </citation>
    <scope>NUCLEOTIDE SEQUENCE [LARGE SCALE GENOMIC DNA]</scope>
    <source>
        <strain evidence="6">LMG 22940</strain>
    </source>
</reference>
<dbReference type="PANTHER" id="PTHR30136:SF39">
    <property type="entry name" value="TRANSCRIPTIONAL REGULATORY PROTEIN"/>
    <property type="match status" value="1"/>
</dbReference>
<dbReference type="PANTHER" id="PTHR30136">
    <property type="entry name" value="HELIX-TURN-HELIX TRANSCRIPTIONAL REGULATOR, ICLR FAMILY"/>
    <property type="match status" value="1"/>
</dbReference>
<evidence type="ECO:0000313" key="7">
    <source>
        <dbReference type="Proteomes" id="UP000054770"/>
    </source>
</evidence>
<dbReference type="Gene3D" id="1.10.10.10">
    <property type="entry name" value="Winged helix-like DNA-binding domain superfamily/Winged helix DNA-binding domain"/>
    <property type="match status" value="1"/>
</dbReference>
<feature type="domain" description="IclR-ED" evidence="5">
    <location>
        <begin position="71"/>
        <end position="229"/>
    </location>
</feature>
<feature type="domain" description="HTH iclR-type" evidence="4">
    <location>
        <begin position="9"/>
        <end position="70"/>
    </location>
</feature>
<accession>A0A158K833</accession>
<comment type="caution">
    <text evidence="6">The sequence shown here is derived from an EMBL/GenBank/DDBJ whole genome shotgun (WGS) entry which is preliminary data.</text>
</comment>
<dbReference type="Pfam" id="PF09339">
    <property type="entry name" value="HTH_IclR"/>
    <property type="match status" value="1"/>
</dbReference>
<keyword evidence="7" id="KW-1185">Reference proteome</keyword>
<dbReference type="SMART" id="SM00346">
    <property type="entry name" value="HTH_ICLR"/>
    <property type="match status" value="1"/>
</dbReference>
<evidence type="ECO:0000256" key="1">
    <source>
        <dbReference type="ARBA" id="ARBA00023015"/>
    </source>
</evidence>
<dbReference type="RefSeq" id="WP_087647190.1">
    <property type="nucleotide sequence ID" value="NZ_FCON02000070.1"/>
</dbReference>
<dbReference type="GO" id="GO:0003700">
    <property type="term" value="F:DNA-binding transcription factor activity"/>
    <property type="evidence" value="ECO:0007669"/>
    <property type="project" value="TreeGrafter"/>
</dbReference>
<dbReference type="GO" id="GO:0003677">
    <property type="term" value="F:DNA binding"/>
    <property type="evidence" value="ECO:0007669"/>
    <property type="project" value="UniProtKB-KW"/>
</dbReference>
<name>A0A158K833_9BURK</name>
<dbReference type="InterPro" id="IPR029016">
    <property type="entry name" value="GAF-like_dom_sf"/>
</dbReference>
<evidence type="ECO:0000313" key="6">
    <source>
        <dbReference type="EMBL" id="SAL77185.1"/>
    </source>
</evidence>
<protein>
    <submittedName>
        <fullName evidence="6">IclR family transcriptional regulator</fullName>
    </submittedName>
</protein>
<evidence type="ECO:0000256" key="3">
    <source>
        <dbReference type="ARBA" id="ARBA00023163"/>
    </source>
</evidence>
<dbReference type="SUPFAM" id="SSF46785">
    <property type="entry name" value="Winged helix' DNA-binding domain"/>
    <property type="match status" value="1"/>
</dbReference>
<dbReference type="SUPFAM" id="SSF55781">
    <property type="entry name" value="GAF domain-like"/>
    <property type="match status" value="1"/>
</dbReference>
<proteinExistence type="predicted"/>
<dbReference type="Proteomes" id="UP000054770">
    <property type="component" value="Unassembled WGS sequence"/>
</dbReference>
<dbReference type="PROSITE" id="PS51078">
    <property type="entry name" value="ICLR_ED"/>
    <property type="match status" value="1"/>
</dbReference>
<keyword evidence="1" id="KW-0805">Transcription regulation</keyword>
<keyword evidence="2" id="KW-0238">DNA-binding</keyword>
<dbReference type="InterPro" id="IPR005471">
    <property type="entry name" value="Tscrpt_reg_IclR_N"/>
</dbReference>
<sequence length="245" mass="26892">MANPTDTGVAAVNRALSILKAFEDSVDGMTLAEITAATGLYHSTILRLCESLENFGYLKRLADGRYMLGPTLFHLGMIYQSSFRLQDYALPVLRELVKQTGETAAVYIREDDVRLCLYRLEWQRSVRMHVREGERLTLEKGAAGKILLAFAGDRGATFKKVREAGYAVSLGERDAESAAIAVPVFGAGQKLVCAISLGIPRYRFDKKEFKLHLPFVMKAGADLTTALGGDAAPFEPPFAPSDVLR</sequence>
<dbReference type="InterPro" id="IPR014757">
    <property type="entry name" value="Tscrpt_reg_IclR_C"/>
</dbReference>
<evidence type="ECO:0000259" key="5">
    <source>
        <dbReference type="PROSITE" id="PS51078"/>
    </source>
</evidence>
<evidence type="ECO:0000259" key="4">
    <source>
        <dbReference type="PROSITE" id="PS51077"/>
    </source>
</evidence>
<dbReference type="OrthoDB" id="5422805at2"/>
<dbReference type="InterPro" id="IPR050707">
    <property type="entry name" value="HTH_MetabolicPath_Reg"/>
</dbReference>
<dbReference type="InterPro" id="IPR036388">
    <property type="entry name" value="WH-like_DNA-bd_sf"/>
</dbReference>
<dbReference type="Gene3D" id="3.30.450.40">
    <property type="match status" value="2"/>
</dbReference>
<organism evidence="6 7">
    <name type="scientific">Caballeronia choica</name>
    <dbReference type="NCBI Taxonomy" id="326476"/>
    <lineage>
        <taxon>Bacteria</taxon>
        <taxon>Pseudomonadati</taxon>
        <taxon>Pseudomonadota</taxon>
        <taxon>Betaproteobacteria</taxon>
        <taxon>Burkholderiales</taxon>
        <taxon>Burkholderiaceae</taxon>
        <taxon>Caballeronia</taxon>
    </lineage>
</organism>
<gene>
    <name evidence="6" type="ORF">AWB68_05143</name>
</gene>